<name>A0A0A8YDA1_ARUDO</name>
<proteinExistence type="predicted"/>
<dbReference type="AlphaFoldDB" id="A0A0A8YDA1"/>
<organism evidence="1">
    <name type="scientific">Arundo donax</name>
    <name type="common">Giant reed</name>
    <name type="synonym">Donax arundinaceus</name>
    <dbReference type="NCBI Taxonomy" id="35708"/>
    <lineage>
        <taxon>Eukaryota</taxon>
        <taxon>Viridiplantae</taxon>
        <taxon>Streptophyta</taxon>
        <taxon>Embryophyta</taxon>
        <taxon>Tracheophyta</taxon>
        <taxon>Spermatophyta</taxon>
        <taxon>Magnoliopsida</taxon>
        <taxon>Liliopsida</taxon>
        <taxon>Poales</taxon>
        <taxon>Poaceae</taxon>
        <taxon>PACMAD clade</taxon>
        <taxon>Arundinoideae</taxon>
        <taxon>Arundineae</taxon>
        <taxon>Arundo</taxon>
    </lineage>
</organism>
<reference evidence="1" key="1">
    <citation type="submission" date="2014-09" db="EMBL/GenBank/DDBJ databases">
        <authorList>
            <person name="Magalhaes I.L.F."/>
            <person name="Oliveira U."/>
            <person name="Santos F.R."/>
            <person name="Vidigal T.H.D.A."/>
            <person name="Brescovit A.D."/>
            <person name="Santos A.J."/>
        </authorList>
    </citation>
    <scope>NUCLEOTIDE SEQUENCE</scope>
    <source>
        <tissue evidence="1">Shoot tissue taken approximately 20 cm above the soil surface</tissue>
    </source>
</reference>
<dbReference type="EMBL" id="GBRH01274051">
    <property type="protein sequence ID" value="JAD23844.1"/>
    <property type="molecule type" value="Transcribed_RNA"/>
</dbReference>
<reference evidence="1" key="2">
    <citation type="journal article" date="2015" name="Data Brief">
        <title>Shoot transcriptome of the giant reed, Arundo donax.</title>
        <authorList>
            <person name="Barrero R.A."/>
            <person name="Guerrero F.D."/>
            <person name="Moolhuijzen P."/>
            <person name="Goolsby J.A."/>
            <person name="Tidwell J."/>
            <person name="Bellgard S.E."/>
            <person name="Bellgard M.I."/>
        </authorList>
    </citation>
    <scope>NUCLEOTIDE SEQUENCE</scope>
    <source>
        <tissue evidence="1">Shoot tissue taken approximately 20 cm above the soil surface</tissue>
    </source>
</reference>
<evidence type="ECO:0000313" key="1">
    <source>
        <dbReference type="EMBL" id="JAD23844.1"/>
    </source>
</evidence>
<accession>A0A0A8YDA1</accession>
<protein>
    <submittedName>
        <fullName evidence="1">Uncharacterized protein</fullName>
    </submittedName>
</protein>
<sequence>MYASKISPWNFLKLVHKCLKHLLCSTLGNDFCTATSKDFASIFTSCGRDPIAFL</sequence>